<keyword evidence="1" id="KW-0472">Membrane</keyword>
<evidence type="ECO:0000256" key="1">
    <source>
        <dbReference type="SAM" id="Phobius"/>
    </source>
</evidence>
<dbReference type="EMBL" id="MFCV01000007">
    <property type="protein sequence ID" value="OGE33685.1"/>
    <property type="molecule type" value="Genomic_DNA"/>
</dbReference>
<comment type="caution">
    <text evidence="2">The sequence shown here is derived from an EMBL/GenBank/DDBJ whole genome shotgun (WGS) entry which is preliminary data.</text>
</comment>
<feature type="transmembrane region" description="Helical" evidence="1">
    <location>
        <begin position="74"/>
        <end position="102"/>
    </location>
</feature>
<dbReference type="Proteomes" id="UP000176902">
    <property type="component" value="Unassembled WGS sequence"/>
</dbReference>
<name>A0A1F5JYE7_9BACT</name>
<protein>
    <submittedName>
        <fullName evidence="2">Uncharacterized protein</fullName>
    </submittedName>
</protein>
<dbReference type="AlphaFoldDB" id="A0A1F5JYE7"/>
<evidence type="ECO:0000313" key="2">
    <source>
        <dbReference type="EMBL" id="OGE33685.1"/>
    </source>
</evidence>
<evidence type="ECO:0000313" key="3">
    <source>
        <dbReference type="Proteomes" id="UP000176902"/>
    </source>
</evidence>
<keyword evidence="1" id="KW-1133">Transmembrane helix</keyword>
<feature type="transmembrane region" description="Helical" evidence="1">
    <location>
        <begin position="24"/>
        <end position="46"/>
    </location>
</feature>
<dbReference type="InterPro" id="IPR044020">
    <property type="entry name" value="DUF5676"/>
</dbReference>
<keyword evidence="1" id="KW-0812">Transmembrane</keyword>
<sequence length="105" mass="11476">MVQDLGILILFERKGVRNMHNPKATANALAVVGGGLYLICAIWTLFSRSSFMGVMGSWAHSIDVNALPQKTPDFGLLLIGFITFVLVAWVTGYAFAVTYNYFAGK</sequence>
<proteinExistence type="predicted"/>
<reference evidence="2 3" key="1">
    <citation type="journal article" date="2016" name="Nat. Commun.">
        <title>Thousands of microbial genomes shed light on interconnected biogeochemical processes in an aquifer system.</title>
        <authorList>
            <person name="Anantharaman K."/>
            <person name="Brown C.T."/>
            <person name="Hug L.A."/>
            <person name="Sharon I."/>
            <person name="Castelle C.J."/>
            <person name="Probst A.J."/>
            <person name="Thomas B.C."/>
            <person name="Singh A."/>
            <person name="Wilkins M.J."/>
            <person name="Karaoz U."/>
            <person name="Brodie E.L."/>
            <person name="Williams K.H."/>
            <person name="Hubbard S.S."/>
            <person name="Banfield J.F."/>
        </authorList>
    </citation>
    <scope>NUCLEOTIDE SEQUENCE [LARGE SCALE GENOMIC DNA]</scope>
</reference>
<accession>A0A1F5JYE7</accession>
<dbReference type="STRING" id="1797768.A3C59_00940"/>
<organism evidence="2 3">
    <name type="scientific">Candidatus Daviesbacteria bacterium RIFCSPHIGHO2_02_FULL_36_13</name>
    <dbReference type="NCBI Taxonomy" id="1797768"/>
    <lineage>
        <taxon>Bacteria</taxon>
        <taxon>Candidatus Daviesiibacteriota</taxon>
    </lineage>
</organism>
<dbReference type="Pfam" id="PF18926">
    <property type="entry name" value="DUF5676"/>
    <property type="match status" value="1"/>
</dbReference>
<gene>
    <name evidence="2" type="ORF">A3C59_00940</name>
</gene>